<dbReference type="Gene3D" id="3.30.70.100">
    <property type="match status" value="2"/>
</dbReference>
<evidence type="ECO:0000259" key="1">
    <source>
        <dbReference type="Pfam" id="PF07978"/>
    </source>
</evidence>
<keyword evidence="3" id="KW-1185">Reference proteome</keyword>
<dbReference type="AlphaFoldDB" id="A0A1H7QQP2"/>
<gene>
    <name evidence="2" type="ORF">SAMN05661044_02681</name>
</gene>
<evidence type="ECO:0000313" key="3">
    <source>
        <dbReference type="Proteomes" id="UP000199421"/>
    </source>
</evidence>
<proteinExistence type="predicted"/>
<dbReference type="EMBL" id="FOAF01000002">
    <property type="protein sequence ID" value="SEL50028.1"/>
    <property type="molecule type" value="Genomic_DNA"/>
</dbReference>
<accession>A0A1H7QQP2</accession>
<dbReference type="STRING" id="407022.SAMN05661044_02681"/>
<organism evidence="2 3">
    <name type="scientific">Olivibacter domesticus</name>
    <name type="common">Pseudosphingobacterium domesticum</name>
    <dbReference type="NCBI Taxonomy" id="407022"/>
    <lineage>
        <taxon>Bacteria</taxon>
        <taxon>Pseudomonadati</taxon>
        <taxon>Bacteroidota</taxon>
        <taxon>Sphingobacteriia</taxon>
        <taxon>Sphingobacteriales</taxon>
        <taxon>Sphingobacteriaceae</taxon>
        <taxon>Olivibacter</taxon>
    </lineage>
</organism>
<dbReference type="Proteomes" id="UP000199421">
    <property type="component" value="Unassembled WGS sequence"/>
</dbReference>
<dbReference type="RefSeq" id="WP_093325054.1">
    <property type="nucleotide sequence ID" value="NZ_FOAF01000002.1"/>
</dbReference>
<dbReference type="InterPro" id="IPR012577">
    <property type="entry name" value="NIPSNAP"/>
</dbReference>
<protein>
    <submittedName>
        <fullName evidence="2">NIPSNAP protein</fullName>
    </submittedName>
</protein>
<dbReference type="OrthoDB" id="192769at2"/>
<name>A0A1H7QQP2_OLID1</name>
<dbReference type="InterPro" id="IPR011008">
    <property type="entry name" value="Dimeric_a/b-barrel"/>
</dbReference>
<sequence>MRIVSFFIIWILSTSLISAATRDFYQLKIYHLKNQEQENRVDAFLEKAYIPALHRAHISHVGVFKPSSFMKLPAKEQLIYVFIPYSSYEEYTKLEAALLNDQEYIKLGGDYLNAAHNNAAYERIETILLNAFINSPNYNTPALTGPKQERIYELRSYEGPTEKLYHNKVDMFNKGDEIGLFKRLGFNAVFYGEVLAGSKMPNLMYLTTFENKQARDEHWEAFGKDAYWNKLSSSPIYQNNVSHSDILLLTPTTYSDF</sequence>
<feature type="domain" description="NIPSNAP" evidence="1">
    <location>
        <begin position="152"/>
        <end position="255"/>
    </location>
</feature>
<evidence type="ECO:0000313" key="2">
    <source>
        <dbReference type="EMBL" id="SEL50028.1"/>
    </source>
</evidence>
<reference evidence="3" key="1">
    <citation type="submission" date="2016-10" db="EMBL/GenBank/DDBJ databases">
        <authorList>
            <person name="Varghese N."/>
            <person name="Submissions S."/>
        </authorList>
    </citation>
    <scope>NUCLEOTIDE SEQUENCE [LARGE SCALE GENOMIC DNA]</scope>
    <source>
        <strain evidence="3">DSM 18733</strain>
    </source>
</reference>
<dbReference type="SUPFAM" id="SSF54909">
    <property type="entry name" value="Dimeric alpha+beta barrel"/>
    <property type="match status" value="2"/>
</dbReference>
<dbReference type="Pfam" id="PF07978">
    <property type="entry name" value="NIPSNAP"/>
    <property type="match status" value="1"/>
</dbReference>